<dbReference type="EMBL" id="CAJQZP010000741">
    <property type="protein sequence ID" value="CAG4982146.1"/>
    <property type="molecule type" value="Genomic_DNA"/>
</dbReference>
<feature type="compositionally biased region" description="Polar residues" evidence="1">
    <location>
        <begin position="128"/>
        <end position="146"/>
    </location>
</feature>
<comment type="caution">
    <text evidence="2">The sequence shown here is derived from an EMBL/GenBank/DDBJ whole genome shotgun (WGS) entry which is preliminary data.</text>
</comment>
<gene>
    <name evidence="2" type="ORF">PAPOLLO_LOCUS10385</name>
</gene>
<name>A0A8S3WU83_PARAO</name>
<sequence length="189" mass="21159">MERRKLLVNLGKTGRQCDIMNREDLLQLIDNNRETSSESPKRSFKEDESLQKISDGFFDKNAVLADEVIEHLIEDLDVSAMKTNEYQLTSQDKFPCSVYSRSVTPVHSQSEIQINSENVYVDNRDSPSKLSDTPTPSVYNSFTSSPRPLSELDQNICLTNSGRPSRMLLISNCQSSISNTSDASSAVEA</sequence>
<evidence type="ECO:0000256" key="1">
    <source>
        <dbReference type="SAM" id="MobiDB-lite"/>
    </source>
</evidence>
<evidence type="ECO:0000313" key="2">
    <source>
        <dbReference type="EMBL" id="CAG4982146.1"/>
    </source>
</evidence>
<proteinExistence type="predicted"/>
<dbReference type="Proteomes" id="UP000691718">
    <property type="component" value="Unassembled WGS sequence"/>
</dbReference>
<feature type="region of interest" description="Disordered" evidence="1">
    <location>
        <begin position="122"/>
        <end position="146"/>
    </location>
</feature>
<dbReference type="OrthoDB" id="6932639at2759"/>
<reference evidence="2" key="1">
    <citation type="submission" date="2021-04" db="EMBL/GenBank/DDBJ databases">
        <authorList>
            <person name="Tunstrom K."/>
        </authorList>
    </citation>
    <scope>NUCLEOTIDE SEQUENCE</scope>
</reference>
<keyword evidence="3" id="KW-1185">Reference proteome</keyword>
<protein>
    <submittedName>
        <fullName evidence="2">(apollo) hypothetical protein</fullName>
    </submittedName>
</protein>
<organism evidence="2 3">
    <name type="scientific">Parnassius apollo</name>
    <name type="common">Apollo butterfly</name>
    <name type="synonym">Papilio apollo</name>
    <dbReference type="NCBI Taxonomy" id="110799"/>
    <lineage>
        <taxon>Eukaryota</taxon>
        <taxon>Metazoa</taxon>
        <taxon>Ecdysozoa</taxon>
        <taxon>Arthropoda</taxon>
        <taxon>Hexapoda</taxon>
        <taxon>Insecta</taxon>
        <taxon>Pterygota</taxon>
        <taxon>Neoptera</taxon>
        <taxon>Endopterygota</taxon>
        <taxon>Lepidoptera</taxon>
        <taxon>Glossata</taxon>
        <taxon>Ditrysia</taxon>
        <taxon>Papilionoidea</taxon>
        <taxon>Papilionidae</taxon>
        <taxon>Parnassiinae</taxon>
        <taxon>Parnassini</taxon>
        <taxon>Parnassius</taxon>
        <taxon>Parnassius</taxon>
    </lineage>
</organism>
<evidence type="ECO:0000313" key="3">
    <source>
        <dbReference type="Proteomes" id="UP000691718"/>
    </source>
</evidence>
<dbReference type="AlphaFoldDB" id="A0A8S3WU83"/>
<accession>A0A8S3WU83</accession>